<dbReference type="EMBL" id="MK500592">
    <property type="protein sequence ID" value="QBK93260.1"/>
    <property type="molecule type" value="Genomic_DNA"/>
</dbReference>
<gene>
    <name evidence="1" type="ORF">LCPAC403_03940</name>
</gene>
<proteinExistence type="predicted"/>
<name>A0A481ZDN1_9VIRU</name>
<evidence type="ECO:0000313" key="1">
    <source>
        <dbReference type="EMBL" id="QBK93260.1"/>
    </source>
</evidence>
<protein>
    <submittedName>
        <fullName evidence="1">Uncharacterized protein</fullName>
    </submittedName>
</protein>
<accession>A0A481ZDN1</accession>
<sequence>MIFIFIVGNKMLRKRFMNMYKSNIASNAYNEIIVLGDLVICDANNSSDPGTCNGMICFRKIGDDNVISNTTQPIVYHYGDDSDPIKRIVDLISPLVIPRV</sequence>
<organism evidence="1">
    <name type="scientific">Pithovirus LCPAC403</name>
    <dbReference type="NCBI Taxonomy" id="2506596"/>
    <lineage>
        <taxon>Viruses</taxon>
        <taxon>Pithoviruses</taxon>
    </lineage>
</organism>
<reference evidence="1" key="1">
    <citation type="journal article" date="2019" name="MBio">
        <title>Virus Genomes from Deep Sea Sediments Expand the Ocean Megavirome and Support Independent Origins of Viral Gigantism.</title>
        <authorList>
            <person name="Backstrom D."/>
            <person name="Yutin N."/>
            <person name="Jorgensen S.L."/>
            <person name="Dharamshi J."/>
            <person name="Homa F."/>
            <person name="Zaremba-Niedwiedzka K."/>
            <person name="Spang A."/>
            <person name="Wolf Y.I."/>
            <person name="Koonin E.V."/>
            <person name="Ettema T.J."/>
        </authorList>
    </citation>
    <scope>NUCLEOTIDE SEQUENCE</scope>
</reference>